<reference evidence="5 6" key="1">
    <citation type="submission" date="2019-02" db="EMBL/GenBank/DDBJ databases">
        <title>Deep-cultivation of Planctomycetes and their phenomic and genomic characterization uncovers novel biology.</title>
        <authorList>
            <person name="Wiegand S."/>
            <person name="Jogler M."/>
            <person name="Boedeker C."/>
            <person name="Pinto D."/>
            <person name="Vollmers J."/>
            <person name="Rivas-Marin E."/>
            <person name="Kohn T."/>
            <person name="Peeters S.H."/>
            <person name="Heuer A."/>
            <person name="Rast P."/>
            <person name="Oberbeckmann S."/>
            <person name="Bunk B."/>
            <person name="Jeske O."/>
            <person name="Meyerdierks A."/>
            <person name="Storesund J.E."/>
            <person name="Kallscheuer N."/>
            <person name="Luecker S."/>
            <person name="Lage O.M."/>
            <person name="Pohl T."/>
            <person name="Merkel B.J."/>
            <person name="Hornburger P."/>
            <person name="Mueller R.-W."/>
            <person name="Bruemmer F."/>
            <person name="Labrenz M."/>
            <person name="Spormann A.M."/>
            <person name="Op den Camp H."/>
            <person name="Overmann J."/>
            <person name="Amann R."/>
            <person name="Jetten M.S.M."/>
            <person name="Mascher T."/>
            <person name="Medema M.H."/>
            <person name="Devos D.P."/>
            <person name="Kaster A.-K."/>
            <person name="Ovreas L."/>
            <person name="Rohde M."/>
            <person name="Galperin M.Y."/>
            <person name="Jogler C."/>
        </authorList>
    </citation>
    <scope>NUCLEOTIDE SEQUENCE [LARGE SCALE GENOMIC DNA]</scope>
    <source>
        <strain evidence="5 6">ETA_A8</strain>
    </source>
</reference>
<dbReference type="AlphaFoldDB" id="A0A517YN29"/>
<dbReference type="PRINTS" id="PR00834">
    <property type="entry name" value="PROTEASES2C"/>
</dbReference>
<dbReference type="Gene3D" id="2.30.42.10">
    <property type="match status" value="1"/>
</dbReference>
<evidence type="ECO:0000256" key="1">
    <source>
        <dbReference type="ARBA" id="ARBA00010541"/>
    </source>
</evidence>
<comment type="similarity">
    <text evidence="1">Belongs to the peptidase S1C family.</text>
</comment>
<proteinExistence type="inferred from homology"/>
<dbReference type="PANTHER" id="PTHR22939:SF129">
    <property type="entry name" value="SERINE PROTEASE HTRA2, MITOCHONDRIAL"/>
    <property type="match status" value="1"/>
</dbReference>
<sequence length="348" mass="36861">MNLSAGSWMKWSLVPVALLALAPVSLRATERSHSKVLAAFRDVVKDPAQSTVRVFADGRKAALGAVVDSQGFVITKASELKGKLECQLLDGRRVTADLVGKDTTVDLALLKINAGKLHTIAWSDNIDASVGSWLITPGLELDPVAIGVVSVGARKIAAPSGALGVQLDQKDDVARIEKIMPDSAALRAGMEAGDIVLKVNTKDIKGRQNLIETVRGYMPGERIELVVKRGDKEMSITVTLGNLATLFHGGERAEFQNNLGGPLSERRAGFTLAIQHDTVLRPADCGGPIVDLDGKCLGINIARAGRVESYALPASLVREVIGKLKAAAEIAQKKVTEVSTPAESAKPQ</sequence>
<dbReference type="InterPro" id="IPR036034">
    <property type="entry name" value="PDZ_sf"/>
</dbReference>
<keyword evidence="3" id="KW-0378">Hydrolase</keyword>
<keyword evidence="2 5" id="KW-0645">Protease</keyword>
<feature type="domain" description="PDZ" evidence="4">
    <location>
        <begin position="150"/>
        <end position="206"/>
    </location>
</feature>
<dbReference type="Proteomes" id="UP000315017">
    <property type="component" value="Chromosome"/>
</dbReference>
<evidence type="ECO:0000256" key="3">
    <source>
        <dbReference type="ARBA" id="ARBA00022801"/>
    </source>
</evidence>
<dbReference type="SUPFAM" id="SSF50156">
    <property type="entry name" value="PDZ domain-like"/>
    <property type="match status" value="1"/>
</dbReference>
<organism evidence="5 6">
    <name type="scientific">Anatilimnocola aggregata</name>
    <dbReference type="NCBI Taxonomy" id="2528021"/>
    <lineage>
        <taxon>Bacteria</taxon>
        <taxon>Pseudomonadati</taxon>
        <taxon>Planctomycetota</taxon>
        <taxon>Planctomycetia</taxon>
        <taxon>Pirellulales</taxon>
        <taxon>Pirellulaceae</taxon>
        <taxon>Anatilimnocola</taxon>
    </lineage>
</organism>
<dbReference type="KEGG" id="aagg:ETAA8_67830"/>
<dbReference type="GO" id="GO:0006508">
    <property type="term" value="P:proteolysis"/>
    <property type="evidence" value="ECO:0007669"/>
    <property type="project" value="UniProtKB-KW"/>
</dbReference>
<dbReference type="SUPFAM" id="SSF50494">
    <property type="entry name" value="Trypsin-like serine proteases"/>
    <property type="match status" value="1"/>
</dbReference>
<dbReference type="Gene3D" id="2.40.10.120">
    <property type="match status" value="1"/>
</dbReference>
<evidence type="ECO:0000259" key="4">
    <source>
        <dbReference type="PROSITE" id="PS50106"/>
    </source>
</evidence>
<dbReference type="OrthoDB" id="268129at2"/>
<evidence type="ECO:0000256" key="2">
    <source>
        <dbReference type="ARBA" id="ARBA00022670"/>
    </source>
</evidence>
<dbReference type="InterPro" id="IPR001940">
    <property type="entry name" value="Peptidase_S1C"/>
</dbReference>
<dbReference type="Pfam" id="PF13180">
    <property type="entry name" value="PDZ_2"/>
    <property type="match status" value="1"/>
</dbReference>
<dbReference type="SMART" id="SM00228">
    <property type="entry name" value="PDZ"/>
    <property type="match status" value="1"/>
</dbReference>
<name>A0A517YN29_9BACT</name>
<dbReference type="PROSITE" id="PS50106">
    <property type="entry name" value="PDZ"/>
    <property type="match status" value="1"/>
</dbReference>
<dbReference type="InterPro" id="IPR001478">
    <property type="entry name" value="PDZ"/>
</dbReference>
<dbReference type="EMBL" id="CP036274">
    <property type="protein sequence ID" value="QDU31623.1"/>
    <property type="molecule type" value="Genomic_DNA"/>
</dbReference>
<dbReference type="Gene3D" id="2.40.10.10">
    <property type="entry name" value="Trypsin-like serine proteases"/>
    <property type="match status" value="1"/>
</dbReference>
<dbReference type="PANTHER" id="PTHR22939">
    <property type="entry name" value="SERINE PROTEASE FAMILY S1C HTRA-RELATED"/>
    <property type="match status" value="1"/>
</dbReference>
<dbReference type="GO" id="GO:0004252">
    <property type="term" value="F:serine-type endopeptidase activity"/>
    <property type="evidence" value="ECO:0007669"/>
    <property type="project" value="InterPro"/>
</dbReference>
<evidence type="ECO:0000313" key="5">
    <source>
        <dbReference type="EMBL" id="QDU31623.1"/>
    </source>
</evidence>
<gene>
    <name evidence="5" type="primary">htrA_7</name>
    <name evidence="5" type="ORF">ETAA8_67830</name>
</gene>
<evidence type="ECO:0000313" key="6">
    <source>
        <dbReference type="Proteomes" id="UP000315017"/>
    </source>
</evidence>
<dbReference type="RefSeq" id="WP_145099058.1">
    <property type="nucleotide sequence ID" value="NZ_CP036274.1"/>
</dbReference>
<dbReference type="InterPro" id="IPR043504">
    <property type="entry name" value="Peptidase_S1_PA_chymotrypsin"/>
</dbReference>
<accession>A0A517YN29</accession>
<keyword evidence="6" id="KW-1185">Reference proteome</keyword>
<protein>
    <submittedName>
        <fullName evidence="5">Serine protease HtrA</fullName>
    </submittedName>
</protein>
<dbReference type="InterPro" id="IPR009003">
    <property type="entry name" value="Peptidase_S1_PA"/>
</dbReference>